<evidence type="ECO:0000313" key="1">
    <source>
        <dbReference type="EMBL" id="EAA22500.1"/>
    </source>
</evidence>
<dbReference type="PaxDb" id="73239-Q7RKC4"/>
<reference evidence="1 2" key="1">
    <citation type="journal article" date="2002" name="Nature">
        <title>Genome sequence and comparative analysis of the model rodent malaria parasite Plasmodium yoelii yoelii.</title>
        <authorList>
            <person name="Carlton J.M."/>
            <person name="Angiuoli S.V."/>
            <person name="Suh B.B."/>
            <person name="Kooij T.W."/>
            <person name="Pertea M."/>
            <person name="Silva J.C."/>
            <person name="Ermolaeva M.D."/>
            <person name="Allen J.E."/>
            <person name="Selengut J.D."/>
            <person name="Koo H.L."/>
            <person name="Peterson J.D."/>
            <person name="Pop M."/>
            <person name="Kosack D.S."/>
            <person name="Shumway M.F."/>
            <person name="Bidwell S.L."/>
            <person name="Shallom S.J."/>
            <person name="van Aken S.E."/>
            <person name="Riedmuller S.B."/>
            <person name="Feldblyum T.V."/>
            <person name="Cho J.K."/>
            <person name="Quackenbush J."/>
            <person name="Sedegah M."/>
            <person name="Shoaibi A."/>
            <person name="Cummings L.M."/>
            <person name="Florens L."/>
            <person name="Yates J.R."/>
            <person name="Raine J.D."/>
            <person name="Sinden R.E."/>
            <person name="Harris M.A."/>
            <person name="Cunningham D.A."/>
            <person name="Preiser P.R."/>
            <person name="Bergman L.W."/>
            <person name="Vaidya A.B."/>
            <person name="van Lin L.H."/>
            <person name="Janse C.J."/>
            <person name="Waters A.P."/>
            <person name="Smith H.O."/>
            <person name="White O.R."/>
            <person name="Salzberg S.L."/>
            <person name="Venter J.C."/>
            <person name="Fraser C.M."/>
            <person name="Hoffman S.L."/>
            <person name="Gardner M.J."/>
            <person name="Carucci D.J."/>
        </authorList>
    </citation>
    <scope>NUCLEOTIDE SEQUENCE [LARGE SCALE GENOMIC DNA]</scope>
    <source>
        <strain evidence="1 2">17XNL</strain>
    </source>
</reference>
<accession>Q7RKC4</accession>
<dbReference type="Proteomes" id="UP000008553">
    <property type="component" value="Unassembled WGS sequence"/>
</dbReference>
<protein>
    <submittedName>
        <fullName evidence="1">Uncharacterized protein</fullName>
    </submittedName>
</protein>
<comment type="caution">
    <text evidence="1">The sequence shown here is derived from an EMBL/GenBank/DDBJ whole genome shotgun (WGS) entry which is preliminary data.</text>
</comment>
<organism evidence="1 2">
    <name type="scientific">Plasmodium yoelii yoelii</name>
    <dbReference type="NCBI Taxonomy" id="73239"/>
    <lineage>
        <taxon>Eukaryota</taxon>
        <taxon>Sar</taxon>
        <taxon>Alveolata</taxon>
        <taxon>Apicomplexa</taxon>
        <taxon>Aconoidasida</taxon>
        <taxon>Haemosporida</taxon>
        <taxon>Plasmodiidae</taxon>
        <taxon>Plasmodium</taxon>
        <taxon>Plasmodium (Vinckeia)</taxon>
    </lineage>
</organism>
<dbReference type="AlphaFoldDB" id="Q7RKC4"/>
<name>Q7RKC4_PLAYO</name>
<proteinExistence type="predicted"/>
<keyword evidence="2" id="KW-1185">Reference proteome</keyword>
<evidence type="ECO:0000313" key="2">
    <source>
        <dbReference type="Proteomes" id="UP000008553"/>
    </source>
</evidence>
<dbReference type="EMBL" id="AABL01000840">
    <property type="protein sequence ID" value="EAA22500.1"/>
    <property type="molecule type" value="Genomic_DNA"/>
</dbReference>
<gene>
    <name evidence="1" type="ORF">PY02977</name>
</gene>
<sequence>MKFKSPNMQQKNGLHNIFYKNPYYLLYKVFYPKVILNHVYHNIFLYFMKHFI</sequence>
<dbReference type="InParanoid" id="Q7RKC4"/>